<evidence type="ECO:0000256" key="2">
    <source>
        <dbReference type="RuleBase" id="RU363044"/>
    </source>
</evidence>
<name>A0A813WTK6_9BILA</name>
<dbReference type="CDD" id="cd18809">
    <property type="entry name" value="SF1_C_RecD"/>
    <property type="match status" value="1"/>
</dbReference>
<dbReference type="FunFam" id="3.40.50.300:FF:003367">
    <property type="entry name" value="ATP-dependent DNA helicase PIF1"/>
    <property type="match status" value="1"/>
</dbReference>
<accession>A0A813WTK6</accession>
<reference evidence="6" key="1">
    <citation type="submission" date="2021-02" db="EMBL/GenBank/DDBJ databases">
        <authorList>
            <person name="Nowell W R."/>
        </authorList>
    </citation>
    <scope>NUCLEOTIDE SEQUENCE</scope>
    <source>
        <strain evidence="6">Ploen Becks lab</strain>
    </source>
</reference>
<gene>
    <name evidence="6" type="ORF">OXX778_LOCUS9247</name>
</gene>
<dbReference type="Pfam" id="PF21530">
    <property type="entry name" value="Pif1_2B_dom"/>
    <property type="match status" value="1"/>
</dbReference>
<feature type="domain" description="PIF1/LRR1 pleckstrin homology" evidence="5">
    <location>
        <begin position="1"/>
        <end position="116"/>
    </location>
</feature>
<dbReference type="EMBL" id="CAJNOC010001349">
    <property type="protein sequence ID" value="CAF0857018.1"/>
    <property type="molecule type" value="Genomic_DNA"/>
</dbReference>
<dbReference type="GO" id="GO:0000723">
    <property type="term" value="P:telomere maintenance"/>
    <property type="evidence" value="ECO:0007669"/>
    <property type="project" value="InterPro"/>
</dbReference>
<keyword evidence="2" id="KW-0067">ATP-binding</keyword>
<keyword evidence="2" id="KW-0347">Helicase</keyword>
<dbReference type="Gene3D" id="3.40.50.300">
    <property type="entry name" value="P-loop containing nucleotide triphosphate hydrolases"/>
    <property type="match status" value="2"/>
</dbReference>
<keyword evidence="2" id="KW-0227">DNA damage</keyword>
<comment type="catalytic activity">
    <reaction evidence="2">
        <text>ATP + H2O = ADP + phosphate + H(+)</text>
        <dbReference type="Rhea" id="RHEA:13065"/>
        <dbReference type="ChEBI" id="CHEBI:15377"/>
        <dbReference type="ChEBI" id="CHEBI:15378"/>
        <dbReference type="ChEBI" id="CHEBI:30616"/>
        <dbReference type="ChEBI" id="CHEBI:43474"/>
        <dbReference type="ChEBI" id="CHEBI:456216"/>
        <dbReference type="EC" id="5.6.2.3"/>
    </reaction>
</comment>
<comment type="similarity">
    <text evidence="2">Belongs to the helicase family.</text>
</comment>
<evidence type="ECO:0000256" key="1">
    <source>
        <dbReference type="ARBA" id="ARBA00023242"/>
    </source>
</evidence>
<feature type="domain" description="DNA helicase Pif1-like 2B" evidence="4">
    <location>
        <begin position="494"/>
        <end position="535"/>
    </location>
</feature>
<keyword evidence="2" id="KW-0233">DNA recombination</keyword>
<evidence type="ECO:0000313" key="6">
    <source>
        <dbReference type="EMBL" id="CAF0857018.1"/>
    </source>
</evidence>
<dbReference type="GO" id="GO:0016787">
    <property type="term" value="F:hydrolase activity"/>
    <property type="evidence" value="ECO:0007669"/>
    <property type="project" value="UniProtKB-KW"/>
</dbReference>
<dbReference type="InterPro" id="IPR010285">
    <property type="entry name" value="DNA_helicase_pif1-like_DEAD"/>
</dbReference>
<keyword evidence="2" id="KW-0547">Nucleotide-binding</keyword>
<protein>
    <recommendedName>
        <fullName evidence="2">ATP-dependent DNA helicase</fullName>
        <ecNumber evidence="2">5.6.2.3</ecNumber>
    </recommendedName>
</protein>
<organism evidence="6 7">
    <name type="scientific">Brachionus calyciflorus</name>
    <dbReference type="NCBI Taxonomy" id="104777"/>
    <lineage>
        <taxon>Eukaryota</taxon>
        <taxon>Metazoa</taxon>
        <taxon>Spiralia</taxon>
        <taxon>Gnathifera</taxon>
        <taxon>Rotifera</taxon>
        <taxon>Eurotatoria</taxon>
        <taxon>Monogononta</taxon>
        <taxon>Pseudotrocha</taxon>
        <taxon>Ploima</taxon>
        <taxon>Brachionidae</taxon>
        <taxon>Brachionus</taxon>
    </lineage>
</organism>
<comment type="cofactor">
    <cofactor evidence="2">
        <name>Mg(2+)</name>
        <dbReference type="ChEBI" id="CHEBI:18420"/>
    </cofactor>
</comment>
<dbReference type="OrthoDB" id="272985at2759"/>
<keyword evidence="7" id="KW-1185">Reference proteome</keyword>
<keyword evidence="1" id="KW-0539">Nucleus</keyword>
<dbReference type="InterPro" id="IPR051055">
    <property type="entry name" value="PIF1_helicase"/>
</dbReference>
<dbReference type="Proteomes" id="UP000663879">
    <property type="component" value="Unassembled WGS sequence"/>
</dbReference>
<evidence type="ECO:0000259" key="3">
    <source>
        <dbReference type="Pfam" id="PF05970"/>
    </source>
</evidence>
<dbReference type="Pfam" id="PF05970">
    <property type="entry name" value="PIF1"/>
    <property type="match status" value="2"/>
</dbReference>
<dbReference type="PANTHER" id="PTHR47642:SF7">
    <property type="entry name" value="ATP-DEPENDENT DNA HELICASE PIF1"/>
    <property type="match status" value="1"/>
</dbReference>
<dbReference type="InterPro" id="IPR057437">
    <property type="entry name" value="PIF1/LRR1_PH"/>
</dbReference>
<dbReference type="SUPFAM" id="SSF52540">
    <property type="entry name" value="P-loop containing nucleoside triphosphate hydrolases"/>
    <property type="match status" value="2"/>
</dbReference>
<evidence type="ECO:0000259" key="4">
    <source>
        <dbReference type="Pfam" id="PF21530"/>
    </source>
</evidence>
<feature type="domain" description="DNA helicase Pif1-like DEAD-box helicase" evidence="3">
    <location>
        <begin position="305"/>
        <end position="432"/>
    </location>
</feature>
<evidence type="ECO:0000313" key="7">
    <source>
        <dbReference type="Proteomes" id="UP000663879"/>
    </source>
</evidence>
<proteinExistence type="inferred from homology"/>
<sequence length="647" mass="73255">MKLRCDLIIQNLNTNTTSNQEKLHKQSTIGLYRPKLEDIPDTSNQIILTVETKTLNVKYKLKRIELYTKFINEGKATLKLIDENVYLLISNSPSLTLTNFISFLQIKLAKSNKLEHNDKNPKFVNKLLSNLQCNLGKNSLAAISPLTERDISDVMKIQKNSKIPNQSPIRASDVNKTARMSRVTSASSLALKQQQQVNESKPKLQRSLSSSSNLLVQLTNEQKSVINLIKNKQNIFFTGSGGTGKSFLISIIKKMLPNENCFVTASTGVAASLIGGITIHAFSGFTGNEFSHEVEGDDGLSGLGSDKNKRILERIIKSKDKLNNWKRCQHLIIDEISMIDADYFDTLEFLARSIKNNDEPFGGIQLIISGDFLQLPPVTRYKEEKKKFCFQASTWSECINSTIQLTKIKRQEDTQFIDLLEEIRFGRCSEKTAELLEKSKNKVFKNKEILPTKLCTHKDDVEFINNKEINDLNTDKQVYTSYDSGDFGYAKKMLNILCPAKEEIVLKVNSQVMLIKNLDVAGNLVNGSRGYVVGFNENKLPIVKFMNQTEMVIKHETWTFKINSAGQSITRKQLPLQLAWAISIHKSQGMTLDCVELSLSRVFEYGQAYVALSRAKSLDNLRILDFDPNAIKANETVIKFYEKLKRY</sequence>
<dbReference type="AlphaFoldDB" id="A0A813WTK6"/>
<dbReference type="PANTHER" id="PTHR47642">
    <property type="entry name" value="ATP-DEPENDENT DNA HELICASE"/>
    <property type="match status" value="1"/>
</dbReference>
<evidence type="ECO:0000259" key="5">
    <source>
        <dbReference type="Pfam" id="PF25344"/>
    </source>
</evidence>
<dbReference type="EC" id="5.6.2.3" evidence="2"/>
<dbReference type="CDD" id="cd18037">
    <property type="entry name" value="DEXSc_Pif1_like"/>
    <property type="match status" value="1"/>
</dbReference>
<dbReference type="GO" id="GO:0005524">
    <property type="term" value="F:ATP binding"/>
    <property type="evidence" value="ECO:0007669"/>
    <property type="project" value="UniProtKB-KW"/>
</dbReference>
<dbReference type="InterPro" id="IPR027417">
    <property type="entry name" value="P-loop_NTPase"/>
</dbReference>
<dbReference type="GO" id="GO:0006310">
    <property type="term" value="P:DNA recombination"/>
    <property type="evidence" value="ECO:0007669"/>
    <property type="project" value="UniProtKB-KW"/>
</dbReference>
<comment type="caution">
    <text evidence="6">The sequence shown here is derived from an EMBL/GenBank/DDBJ whole genome shotgun (WGS) entry which is preliminary data.</text>
</comment>
<keyword evidence="2" id="KW-0234">DNA repair</keyword>
<dbReference type="InterPro" id="IPR049163">
    <property type="entry name" value="Pif1-like_2B_dom"/>
</dbReference>
<keyword evidence="2" id="KW-0378">Hydrolase</keyword>
<dbReference type="Pfam" id="PF25344">
    <property type="entry name" value="PH_LRR1"/>
    <property type="match status" value="1"/>
</dbReference>
<feature type="domain" description="DNA helicase Pif1-like DEAD-box helicase" evidence="3">
    <location>
        <begin position="217"/>
        <end position="284"/>
    </location>
</feature>
<dbReference type="GO" id="GO:0043139">
    <property type="term" value="F:5'-3' DNA helicase activity"/>
    <property type="evidence" value="ECO:0007669"/>
    <property type="project" value="UniProtKB-EC"/>
</dbReference>
<dbReference type="GO" id="GO:0006281">
    <property type="term" value="P:DNA repair"/>
    <property type="evidence" value="ECO:0007669"/>
    <property type="project" value="UniProtKB-KW"/>
</dbReference>